<dbReference type="GO" id="GO:0051603">
    <property type="term" value="P:proteolysis involved in protein catabolic process"/>
    <property type="evidence" value="ECO:0007669"/>
    <property type="project" value="TreeGrafter"/>
</dbReference>
<evidence type="ECO:0000256" key="5">
    <source>
        <dbReference type="ARBA" id="ARBA00023049"/>
    </source>
</evidence>
<dbReference type="AlphaFoldDB" id="A0A5S9NNC9"/>
<gene>
    <name evidence="8" type="primary">bepA_4</name>
    <name evidence="8" type="ORF">OPDIPICF_03721</name>
</gene>
<keyword evidence="5 6" id="KW-0482">Metalloprotease</keyword>
<keyword evidence="3 6" id="KW-0378">Hydrolase</keyword>
<feature type="domain" description="Peptidase M48" evidence="7">
    <location>
        <begin position="82"/>
        <end position="252"/>
    </location>
</feature>
<protein>
    <submittedName>
        <fullName evidence="8">Beta-barrel assembly-enhancing protease</fullName>
        <ecNumber evidence="8">3.4.-.-</ecNumber>
    </submittedName>
</protein>
<organism evidence="8 9">
    <name type="scientific">BD1-7 clade bacterium</name>
    <dbReference type="NCBI Taxonomy" id="2029982"/>
    <lineage>
        <taxon>Bacteria</taxon>
        <taxon>Pseudomonadati</taxon>
        <taxon>Pseudomonadota</taxon>
        <taxon>Gammaproteobacteria</taxon>
        <taxon>Cellvibrionales</taxon>
        <taxon>Spongiibacteraceae</taxon>
        <taxon>BD1-7 clade</taxon>
    </lineage>
</organism>
<evidence type="ECO:0000256" key="6">
    <source>
        <dbReference type="RuleBase" id="RU003983"/>
    </source>
</evidence>
<dbReference type="PANTHER" id="PTHR22726:SF24">
    <property type="entry name" value="M48 FAMILY METALLOPEPTIDASE"/>
    <property type="match status" value="1"/>
</dbReference>
<comment type="similarity">
    <text evidence="6">Belongs to the peptidase M48 family.</text>
</comment>
<evidence type="ECO:0000256" key="2">
    <source>
        <dbReference type="ARBA" id="ARBA00022723"/>
    </source>
</evidence>
<dbReference type="Gene3D" id="3.30.2010.10">
    <property type="entry name" value="Metalloproteases ('zincins'), catalytic domain"/>
    <property type="match status" value="1"/>
</dbReference>
<accession>A0A5S9NNC9</accession>
<dbReference type="InterPro" id="IPR051156">
    <property type="entry name" value="Mito/Outer_Membr_Metalloprot"/>
</dbReference>
<name>A0A5S9NNC9_9GAMM</name>
<evidence type="ECO:0000256" key="3">
    <source>
        <dbReference type="ARBA" id="ARBA00022801"/>
    </source>
</evidence>
<keyword evidence="4 6" id="KW-0862">Zinc</keyword>
<dbReference type="GO" id="GO:0004222">
    <property type="term" value="F:metalloendopeptidase activity"/>
    <property type="evidence" value="ECO:0007669"/>
    <property type="project" value="InterPro"/>
</dbReference>
<evidence type="ECO:0000256" key="4">
    <source>
        <dbReference type="ARBA" id="ARBA00022833"/>
    </source>
</evidence>
<dbReference type="InterPro" id="IPR001915">
    <property type="entry name" value="Peptidase_M48"/>
</dbReference>
<comment type="cofactor">
    <cofactor evidence="6">
        <name>Zn(2+)</name>
        <dbReference type="ChEBI" id="CHEBI:29105"/>
    </cofactor>
    <text evidence="6">Binds 1 zinc ion per subunit.</text>
</comment>
<keyword evidence="9" id="KW-1185">Reference proteome</keyword>
<evidence type="ECO:0000256" key="1">
    <source>
        <dbReference type="ARBA" id="ARBA00022670"/>
    </source>
</evidence>
<evidence type="ECO:0000313" key="8">
    <source>
        <dbReference type="EMBL" id="CAA0091831.1"/>
    </source>
</evidence>
<dbReference type="GO" id="GO:0016020">
    <property type="term" value="C:membrane"/>
    <property type="evidence" value="ECO:0007669"/>
    <property type="project" value="TreeGrafter"/>
</dbReference>
<dbReference type="Pfam" id="PF01435">
    <property type="entry name" value="Peptidase_M48"/>
    <property type="match status" value="1"/>
</dbReference>
<evidence type="ECO:0000259" key="7">
    <source>
        <dbReference type="Pfam" id="PF01435"/>
    </source>
</evidence>
<sequence length="279" mass="29920">MRIGMLNFNQYLTQPLRVVVAVSTLLLATACSTSPTGRNQMILVSDGQMNEMGKASFAQMKSDNPPSIDKAFNDYVMCLSTPLLKAAGENPSEWEVKVFDDDSPNAFALPGKKIGVHTGMISLAETPDQLAAVIGHEIGHVQAKHGAERVSMGMATQTAQQVSAVALNGVEYGDYALAAIGVGAQYGLILPYSRTHETEADYIGLLIMAKAGFNPDQAVALWQKMKQSSGGNAPPEFLSTHPAHGTRIRDLGNKQAEARELYQKAIAQGVVVDCIKPEF</sequence>
<dbReference type="PROSITE" id="PS51257">
    <property type="entry name" value="PROKAR_LIPOPROTEIN"/>
    <property type="match status" value="1"/>
</dbReference>
<dbReference type="CDD" id="cd07331">
    <property type="entry name" value="M48C_Oma1_like"/>
    <property type="match status" value="1"/>
</dbReference>
<keyword evidence="1 6" id="KW-0645">Protease</keyword>
<reference evidence="8 9" key="1">
    <citation type="submission" date="2019-11" db="EMBL/GenBank/DDBJ databases">
        <authorList>
            <person name="Holert J."/>
        </authorList>
    </citation>
    <scope>NUCLEOTIDE SEQUENCE [LARGE SCALE GENOMIC DNA]</scope>
    <source>
        <strain evidence="8">SB11_3</strain>
    </source>
</reference>
<dbReference type="EC" id="3.4.-.-" evidence="8"/>
<proteinExistence type="inferred from homology"/>
<keyword evidence="2" id="KW-0479">Metal-binding</keyword>
<evidence type="ECO:0000313" key="9">
    <source>
        <dbReference type="Proteomes" id="UP000441399"/>
    </source>
</evidence>
<dbReference type="EMBL" id="CACSIO010000002">
    <property type="protein sequence ID" value="CAA0091831.1"/>
    <property type="molecule type" value="Genomic_DNA"/>
</dbReference>
<dbReference type="PANTHER" id="PTHR22726">
    <property type="entry name" value="METALLOENDOPEPTIDASE OMA1"/>
    <property type="match status" value="1"/>
</dbReference>
<dbReference type="GO" id="GO:0046872">
    <property type="term" value="F:metal ion binding"/>
    <property type="evidence" value="ECO:0007669"/>
    <property type="project" value="UniProtKB-KW"/>
</dbReference>
<dbReference type="Proteomes" id="UP000441399">
    <property type="component" value="Unassembled WGS sequence"/>
</dbReference>